<dbReference type="EMBL" id="JAGYPF010000009">
    <property type="protein sequence ID" value="MBS4216525.1"/>
    <property type="molecule type" value="Genomic_DNA"/>
</dbReference>
<keyword evidence="2" id="KW-1185">Reference proteome</keyword>
<proteinExistence type="predicted"/>
<dbReference type="PANTHER" id="PTHR40050">
    <property type="entry name" value="INNER SPORE COAT PROTEIN H"/>
    <property type="match status" value="1"/>
</dbReference>
<reference evidence="1" key="1">
    <citation type="submission" date="2021-05" db="EMBL/GenBank/DDBJ databases">
        <title>Novel Bacillus species.</title>
        <authorList>
            <person name="Liu G."/>
        </authorList>
    </citation>
    <scope>NUCLEOTIDE SEQUENCE</scope>
    <source>
        <strain evidence="1">FJAT-49825</strain>
    </source>
</reference>
<dbReference type="Proteomes" id="UP000679749">
    <property type="component" value="Unassembled WGS sequence"/>
</dbReference>
<dbReference type="GO" id="GO:0016301">
    <property type="term" value="F:kinase activity"/>
    <property type="evidence" value="ECO:0007669"/>
    <property type="project" value="UniProtKB-KW"/>
</dbReference>
<keyword evidence="1" id="KW-0808">Transferase</keyword>
<organism evidence="1 2">
    <name type="scientific">Neobacillus rhizophilus</name>
    <dbReference type="NCBI Taxonomy" id="2833579"/>
    <lineage>
        <taxon>Bacteria</taxon>
        <taxon>Bacillati</taxon>
        <taxon>Bacillota</taxon>
        <taxon>Bacilli</taxon>
        <taxon>Bacillales</taxon>
        <taxon>Bacillaceae</taxon>
        <taxon>Neobacillus</taxon>
    </lineage>
</organism>
<dbReference type="Pfam" id="PF08757">
    <property type="entry name" value="CotH"/>
    <property type="match status" value="1"/>
</dbReference>
<protein>
    <submittedName>
        <fullName evidence="1">CotH kinase family protein</fullName>
    </submittedName>
</protein>
<evidence type="ECO:0000313" key="2">
    <source>
        <dbReference type="Proteomes" id="UP000679749"/>
    </source>
</evidence>
<keyword evidence="1" id="KW-0418">Kinase</keyword>
<comment type="caution">
    <text evidence="1">The sequence shown here is derived from an EMBL/GenBank/DDBJ whole genome shotgun (WGS) entry which is preliminary data.</text>
</comment>
<dbReference type="AlphaFoldDB" id="A0A942YYV0"/>
<accession>A0A942YYV0</accession>
<dbReference type="RefSeq" id="WP_213121053.1">
    <property type="nucleotide sequence ID" value="NZ_JAGYPF010000009.1"/>
</dbReference>
<evidence type="ECO:0000313" key="1">
    <source>
        <dbReference type="EMBL" id="MBS4216525.1"/>
    </source>
</evidence>
<name>A0A942YYV0_9BACI</name>
<dbReference type="InterPro" id="IPR014867">
    <property type="entry name" value="Spore_coat_CotH_CotH2/3/7"/>
</dbReference>
<sequence length="358" mass="42429">MDQKRELPVYMLSIHRWDLQELSLPLRPYGDPVPGNLYIEDMKFSIATQFRGNYTKKLPKRSYFVQLLRPQLLNGARELHLNAEYKDPSSIRNKLSLDLFRVFGVLSPRSQHVRLYLNGQYEGVYLHLESVDDLFFKKRGLQVESIYYAVKPDADFSLYRYKSEELKESLLLGYQRKLGTTSDDIKLIDFINIINNTPHDKFEEVISRHLDVEKYLRWLAVAVCTQNYDGFKKNYALYRNPETKLFEILPWDYDGTFGRDWDADIIKPDSLSINGKNHLTKKLLECPAFRKQYRALMEELLDTLFTPDYFEPIITSLTESISPYLLFTNEEQREIFDGEKDFMLWFIKKRNGYLRNLT</sequence>
<gene>
    <name evidence="1" type="ORF">KHA99_29435</name>
</gene>
<dbReference type="PANTHER" id="PTHR40050:SF1">
    <property type="entry name" value="INNER SPORE COAT PROTEIN H"/>
    <property type="match status" value="1"/>
</dbReference>